<reference evidence="3 6" key="4">
    <citation type="submission" date="2018-08" db="EMBL/GenBank/DDBJ databases">
        <title>Recombination of ecologically and evolutionarily significant loci maintains genetic cohesion in the Pseudomonas syringae species complex.</title>
        <authorList>
            <person name="Dillon M."/>
            <person name="Thakur S."/>
            <person name="Almeida R.N.D."/>
            <person name="Weir B.S."/>
            <person name="Guttman D.S."/>
        </authorList>
    </citation>
    <scope>NUCLEOTIDE SEQUENCE [LARGE SCALE GENOMIC DNA]</scope>
    <source>
        <strain evidence="3 6">ICMP 3402</strain>
    </source>
</reference>
<evidence type="ECO:0000313" key="5">
    <source>
        <dbReference type="Proteomes" id="UP000050265"/>
    </source>
</evidence>
<reference evidence="1" key="1">
    <citation type="submission" date="2015-07" db="EMBL/GenBank/DDBJ databases">
        <authorList>
            <person name="O'Brien H.E."/>
            <person name="Thakur S."/>
            <person name="Gong Y."/>
            <person name="Wang P.W."/>
            <person name="Guttman D.S."/>
        </authorList>
    </citation>
    <scope>NUCLEOTIDE SEQUENCE</scope>
    <source>
        <strain evidence="1">107</strain>
    </source>
</reference>
<proteinExistence type="predicted"/>
<keyword evidence="4" id="KW-1185">Reference proteome</keyword>
<evidence type="ECO:0000313" key="1">
    <source>
        <dbReference type="EMBL" id="KPC20072.1"/>
    </source>
</evidence>
<dbReference type="Proteomes" id="UP000050265">
    <property type="component" value="Unassembled WGS sequence"/>
</dbReference>
<dbReference type="AlphaFoldDB" id="A0A0N0GAR2"/>
<dbReference type="Proteomes" id="UP000037943">
    <property type="component" value="Unassembled WGS sequence"/>
</dbReference>
<dbReference type="Proteomes" id="UP000271817">
    <property type="component" value="Unassembled WGS sequence"/>
</dbReference>
<dbReference type="PATRIC" id="fig|53707.5.peg.3986"/>
<protein>
    <submittedName>
        <fullName evidence="2">Uncharacterized protein</fullName>
    </submittedName>
</protein>
<dbReference type="EMBL" id="LGLK01000035">
    <property type="protein sequence ID" value="KPC20072.1"/>
    <property type="molecule type" value="Genomic_DNA"/>
</dbReference>
<comment type="caution">
    <text evidence="2">The sequence shown here is derived from an EMBL/GenBank/DDBJ whole genome shotgun (WGS) entry which is preliminary data.</text>
</comment>
<sequence>MQTIDQRIVALEQATNSVSAVTINALLAIITSISKLDSFDKNALKAELETLKLVQVQNGNQAQYSEILTLFQSRIS</sequence>
<gene>
    <name evidence="1" type="ORF">AC499_2736</name>
    <name evidence="2" type="ORF">ALO35_03663</name>
    <name evidence="3" type="ORF">ALP33_101776</name>
</gene>
<reference evidence="1 4" key="3">
    <citation type="submission" date="2015-10" db="EMBL/GenBank/DDBJ databases">
        <title>Comparative genomics and high-throughput reverse genetic screens identify a new phytobacterial MAMP and an Arabidopsis receptor required for immune elicitation.</title>
        <authorList>
            <person name="Mott G.A."/>
            <person name="Thakur S."/>
            <person name="Wang P.W."/>
            <person name="Desveaux D."/>
            <person name="Guttman D.S."/>
        </authorList>
    </citation>
    <scope>NUCLEOTIDE SEQUENCE [LARGE SCALE GENOMIC DNA]</scope>
    <source>
        <strain evidence="1 4">107</strain>
    </source>
</reference>
<dbReference type="EMBL" id="LJQP01000052">
    <property type="protein sequence ID" value="KPX76283.1"/>
    <property type="molecule type" value="Genomic_DNA"/>
</dbReference>
<organism evidence="2 5">
    <name type="scientific">Pseudomonas amygdali pv. lachrymans</name>
    <name type="common">Pseudomonas syringae pv. lachrymans</name>
    <dbReference type="NCBI Taxonomy" id="53707"/>
    <lineage>
        <taxon>Bacteria</taxon>
        <taxon>Pseudomonadati</taxon>
        <taxon>Pseudomonadota</taxon>
        <taxon>Gammaproteobacteria</taxon>
        <taxon>Pseudomonadales</taxon>
        <taxon>Pseudomonadaceae</taxon>
        <taxon>Pseudomonas</taxon>
        <taxon>Pseudomonas amygdali</taxon>
    </lineage>
</organism>
<evidence type="ECO:0000313" key="3">
    <source>
        <dbReference type="EMBL" id="RMU17797.1"/>
    </source>
</evidence>
<dbReference type="RefSeq" id="WP_005747036.1">
    <property type="nucleotide sequence ID" value="NZ_CP075686.1"/>
</dbReference>
<accession>A0A0N0GAR2</accession>
<evidence type="ECO:0000313" key="6">
    <source>
        <dbReference type="Proteomes" id="UP000271817"/>
    </source>
</evidence>
<evidence type="ECO:0000313" key="4">
    <source>
        <dbReference type="Proteomes" id="UP000037943"/>
    </source>
</evidence>
<reference evidence="2 5" key="2">
    <citation type="submission" date="2015-09" db="EMBL/GenBank/DDBJ databases">
        <title>Genome announcement of multiple Pseudomonas syringae strains.</title>
        <authorList>
            <person name="Thakur S."/>
            <person name="Wang P.W."/>
            <person name="Gong Y."/>
            <person name="Weir B.S."/>
            <person name="Guttman D.S."/>
        </authorList>
    </citation>
    <scope>NUCLEOTIDE SEQUENCE [LARGE SCALE GENOMIC DNA]</scope>
    <source>
        <strain evidence="2 5">ICMP3507</strain>
    </source>
</reference>
<evidence type="ECO:0000313" key="2">
    <source>
        <dbReference type="EMBL" id="KPX76283.1"/>
    </source>
</evidence>
<dbReference type="EMBL" id="RBTW01000211">
    <property type="protein sequence ID" value="RMU17797.1"/>
    <property type="molecule type" value="Genomic_DNA"/>
</dbReference>
<name>A0A0N0GAR2_PSEAV</name>